<comment type="subcellular location">
    <subcellularLocation>
        <location evidence="1">Cytoplasm</location>
    </subcellularLocation>
</comment>
<evidence type="ECO:0000256" key="4">
    <source>
        <dbReference type="ARBA" id="ARBA00023186"/>
    </source>
</evidence>
<comment type="similarity">
    <text evidence="2">Belongs to the EspG family.</text>
</comment>
<evidence type="ECO:0000256" key="3">
    <source>
        <dbReference type="ARBA" id="ARBA00022490"/>
    </source>
</evidence>
<reference evidence="5 6" key="1">
    <citation type="submission" date="2023-12" db="EMBL/GenBank/DDBJ databases">
        <title>Amycolatopsis sp. V23-08.</title>
        <authorList>
            <person name="Somphong A."/>
        </authorList>
    </citation>
    <scope>NUCLEOTIDE SEQUENCE [LARGE SCALE GENOMIC DNA]</scope>
    <source>
        <strain evidence="5 6">V23-08</strain>
    </source>
</reference>
<keyword evidence="3" id="KW-0963">Cytoplasm</keyword>
<dbReference type="EMBL" id="JAYFSI010000006">
    <property type="protein sequence ID" value="MEA5363066.1"/>
    <property type="molecule type" value="Genomic_DNA"/>
</dbReference>
<protein>
    <submittedName>
        <fullName evidence="5">ESX secretion-associated protein EspG</fullName>
    </submittedName>
</protein>
<comment type="caution">
    <text evidence="5">The sequence shown here is derived from an EMBL/GenBank/DDBJ whole genome shotgun (WGS) entry which is preliminary data.</text>
</comment>
<organism evidence="5 6">
    <name type="scientific">Amycolatopsis heterodermiae</name>
    <dbReference type="NCBI Taxonomy" id="3110235"/>
    <lineage>
        <taxon>Bacteria</taxon>
        <taxon>Bacillati</taxon>
        <taxon>Actinomycetota</taxon>
        <taxon>Actinomycetes</taxon>
        <taxon>Pseudonocardiales</taxon>
        <taxon>Pseudonocardiaceae</taxon>
        <taxon>Amycolatopsis</taxon>
    </lineage>
</organism>
<evidence type="ECO:0000256" key="1">
    <source>
        <dbReference type="ARBA" id="ARBA00004496"/>
    </source>
</evidence>
<evidence type="ECO:0000313" key="6">
    <source>
        <dbReference type="Proteomes" id="UP001304298"/>
    </source>
</evidence>
<keyword evidence="6" id="KW-1185">Reference proteome</keyword>
<evidence type="ECO:0000313" key="5">
    <source>
        <dbReference type="EMBL" id="MEA5363066.1"/>
    </source>
</evidence>
<dbReference type="RefSeq" id="WP_323330822.1">
    <property type="nucleotide sequence ID" value="NZ_JAYFSI010000006.1"/>
</dbReference>
<evidence type="ECO:0000256" key="2">
    <source>
        <dbReference type="ARBA" id="ARBA00006411"/>
    </source>
</evidence>
<name>A0ABU5RCY3_9PSEU</name>
<proteinExistence type="inferred from homology"/>
<dbReference type="InterPro" id="IPR025734">
    <property type="entry name" value="EspG"/>
</dbReference>
<gene>
    <name evidence="5" type="ORF">VA596_26280</name>
</gene>
<dbReference type="Proteomes" id="UP001304298">
    <property type="component" value="Unassembled WGS sequence"/>
</dbReference>
<keyword evidence="4" id="KW-0143">Chaperone</keyword>
<accession>A0ABU5RCY3</accession>
<sequence length="233" mass="25488">MPVLDEPVVLPRLAFLTAWRMLDLGEAPAALGTDRHHWIREDAVRELEDRTMAALTRLGLARNHRLNDLWRGSLRILAHADHEFYSWTEHRDGGCGAVLVAAREEEAVRLVADDAAVLVEPVRPAWLATSLLDTLPDADGAGVPDLAVPDHALPAWLTQAPRDAVHQLYTARRTRAGRIRSRPLTALDLTDGGRVLTYPAEDRTVVVTSGTPQAIVTLLNETHSGLGRPGAGR</sequence>
<dbReference type="Pfam" id="PF14011">
    <property type="entry name" value="ESX-1_EspG"/>
    <property type="match status" value="1"/>
</dbReference>